<evidence type="ECO:0000313" key="1">
    <source>
        <dbReference type="Proteomes" id="UP000046392"/>
    </source>
</evidence>
<evidence type="ECO:0000313" key="2">
    <source>
        <dbReference type="WBParaSite" id="SPAL_0001218300.1"/>
    </source>
</evidence>
<proteinExistence type="predicted"/>
<protein>
    <submittedName>
        <fullName evidence="2">Uncharacterized protein</fullName>
    </submittedName>
</protein>
<reference evidence="2" key="1">
    <citation type="submission" date="2017-02" db="UniProtKB">
        <authorList>
            <consortium name="WormBaseParasite"/>
        </authorList>
    </citation>
    <scope>IDENTIFICATION</scope>
</reference>
<dbReference type="AlphaFoldDB" id="A0A0N5C2H4"/>
<dbReference type="Proteomes" id="UP000046392">
    <property type="component" value="Unplaced"/>
</dbReference>
<organism evidence="1 2">
    <name type="scientific">Strongyloides papillosus</name>
    <name type="common">Intestinal threadworm</name>
    <dbReference type="NCBI Taxonomy" id="174720"/>
    <lineage>
        <taxon>Eukaryota</taxon>
        <taxon>Metazoa</taxon>
        <taxon>Ecdysozoa</taxon>
        <taxon>Nematoda</taxon>
        <taxon>Chromadorea</taxon>
        <taxon>Rhabditida</taxon>
        <taxon>Tylenchina</taxon>
        <taxon>Panagrolaimomorpha</taxon>
        <taxon>Strongyloidoidea</taxon>
        <taxon>Strongyloididae</taxon>
        <taxon>Strongyloides</taxon>
    </lineage>
</organism>
<keyword evidence="1" id="KW-1185">Reference proteome</keyword>
<dbReference type="WBParaSite" id="SPAL_0001218300.1">
    <property type="protein sequence ID" value="SPAL_0001218300.1"/>
    <property type="gene ID" value="SPAL_0001218300"/>
</dbReference>
<sequence length="320" mass="36923">MEASPSADSTNDLINQPNQFIRERQYDGTHNNDTQFHYNCKNNNKIIDNDFINNNNVETKYFNIRSIPNHVSTPSNNVKTSNQLKKNENNPQYKLEFIVKNDKREFVKIEHVMLNKYDVSIKIKEVPTTKPPKSIIVNNQMNLSTPNETEPSLTMNVEKGNITIAPDGRYTISSGIALKKVTPNGNKVVNKEFSQIILLAPNNNSKQQTSQHNLSKKCVENASNDSNVFSPSKNPFGAQQFLQQNLSKPSETIHYLNNYNEYPNVIGRGKRKSYSQNNILLKKYNEDISRPVQYNQKLTTRSKAKRLCNNKTMWFFYYLF</sequence>
<accession>A0A0N5C2H4</accession>
<name>A0A0N5C2H4_STREA</name>